<keyword evidence="2" id="KW-1185">Reference proteome</keyword>
<evidence type="ECO:0000313" key="2">
    <source>
        <dbReference type="Proteomes" id="UP000565521"/>
    </source>
</evidence>
<sequence length="74" mass="7914">MILECTGPAPDLTPLGSLRSRLVGRAVKVLIWQAFNVAGGSCGPAWETREQCAVDLLPQPDQQAARQALASRKV</sequence>
<evidence type="ECO:0000313" key="1">
    <source>
        <dbReference type="EMBL" id="NVO33523.1"/>
    </source>
</evidence>
<reference evidence="1 2" key="1">
    <citation type="submission" date="2020-05" db="EMBL/GenBank/DDBJ databases">
        <title>Hymenobacter terrestris sp. nov. and Hymenobacter lapidiphilus sp. nov., isolated from regoliths in Antarctica.</title>
        <authorList>
            <person name="Sedlacek I."/>
            <person name="Pantucek R."/>
            <person name="Zeman M."/>
            <person name="Holochova P."/>
            <person name="Kralova S."/>
            <person name="Stankova E."/>
            <person name="Sedo O."/>
            <person name="Micenkova L."/>
            <person name="Svec P."/>
            <person name="Gupta V."/>
            <person name="Sood U."/>
            <person name="Korpole U.S."/>
            <person name="Lal R."/>
        </authorList>
    </citation>
    <scope>NUCLEOTIDE SEQUENCE [LARGE SCALE GENOMIC DNA]</scope>
    <source>
        <strain evidence="1 2">P5342</strain>
    </source>
</reference>
<proteinExistence type="predicted"/>
<dbReference type="EMBL" id="JABKAU010000092">
    <property type="protein sequence ID" value="NVO33523.1"/>
    <property type="molecule type" value="Genomic_DNA"/>
</dbReference>
<comment type="caution">
    <text evidence="1">The sequence shown here is derived from an EMBL/GenBank/DDBJ whole genome shotgun (WGS) entry which is preliminary data.</text>
</comment>
<dbReference type="Proteomes" id="UP000565521">
    <property type="component" value="Unassembled WGS sequence"/>
</dbReference>
<accession>A0A7Y7U7G3</accession>
<dbReference type="AlphaFoldDB" id="A0A7Y7U7G3"/>
<organism evidence="1 2">
    <name type="scientific">Hymenobacter lapidiphilus</name>
    <dbReference type="NCBI Taxonomy" id="2608003"/>
    <lineage>
        <taxon>Bacteria</taxon>
        <taxon>Pseudomonadati</taxon>
        <taxon>Bacteroidota</taxon>
        <taxon>Cytophagia</taxon>
        <taxon>Cytophagales</taxon>
        <taxon>Hymenobacteraceae</taxon>
        <taxon>Hymenobacter</taxon>
    </lineage>
</organism>
<protein>
    <submittedName>
        <fullName evidence="1">Uncharacterized protein</fullName>
    </submittedName>
</protein>
<name>A0A7Y7U7G3_9BACT</name>
<gene>
    <name evidence="1" type="ORF">HW554_20180</name>
</gene>